<evidence type="ECO:0000256" key="1">
    <source>
        <dbReference type="NCBIfam" id="TIGR03369"/>
    </source>
</evidence>
<organism evidence="2 3">
    <name type="scientific">Candidatus Nitrotoga arctica</name>
    <dbReference type="NCBI Taxonomy" id="453162"/>
    <lineage>
        <taxon>Bacteria</taxon>
        <taxon>Pseudomonadati</taxon>
        <taxon>Pseudomonadota</taxon>
        <taxon>Betaproteobacteria</taxon>
        <taxon>Nitrosomonadales</taxon>
        <taxon>Gallionellaceae</taxon>
        <taxon>Candidatus Nitrotoga</taxon>
    </lineage>
</organism>
<dbReference type="NCBIfam" id="TIGR03369">
    <property type="entry name" value="cellulose_bcsE"/>
    <property type="match status" value="1"/>
</dbReference>
<evidence type="ECO:0000313" key="2">
    <source>
        <dbReference type="EMBL" id="CAG9932262.1"/>
    </source>
</evidence>
<name>A0ABN8AM13_9PROT</name>
<evidence type="ECO:0000313" key="3">
    <source>
        <dbReference type="Proteomes" id="UP000839052"/>
    </source>
</evidence>
<dbReference type="EMBL" id="OU912926">
    <property type="protein sequence ID" value="CAG9932262.1"/>
    <property type="molecule type" value="Genomic_DNA"/>
</dbReference>
<protein>
    <recommendedName>
        <fullName evidence="1">Cellulose biosynthesis protein BcsE</fullName>
    </recommendedName>
</protein>
<dbReference type="InterPro" id="IPR017745">
    <property type="entry name" value="BcsE"/>
</dbReference>
<sequence length="598" mass="65929">MLGRFVSLILRLLRKDSTLREATINQTHLGVLGLPADVGLCGASLVSVLLVRDEALGQCCALSSARNFKQAGQLAILASGESGQKFMDQFALSLDTSDKGSPGVLVFFRVTDDCAEIIGRLGANRFFDEIGACGVTAQHTLLVQEGQAIFDWQNHDLLIKQWQAWKAWAANHHAPILLIIKDIDGAQGFLPLLRALPELVPNLAVLDADCGGGLLTVERWAGQDKSEHRQFGLKLSAHDKSLNLDGSEMDARGQVVFYAPDQGRVIATAATVAGVKGVPAEWTVVSDLSDMEAVCDNAVAATILLHADGDQEFETLSRFVHRMRSSHPRSLKIVVRETTNKLRYNNELMLLRLGVNLMAYKEIPFSRVVQVINDMSDQIFSRPVENEYLLAVQAAEPNRIAGYLSPSTFCREVAAMLKRSERIDLGHSLVRLPILSRVAQLDALQACQARRLGDIFTADQNSIYLFLFACRESDVDSTLDRLFSVPVTELFSSHIIEPTPELIWESVGQLRRDNENSPMSDYSAVLQVDLPILEDKVERLIAITGLQKEGVQISPSSSAEITQLKLICPVDKHRTMRPFSLPRHATTGMLSNLSEQIL</sequence>
<keyword evidence="3" id="KW-1185">Reference proteome</keyword>
<accession>A0ABN8AM13</accession>
<dbReference type="Pfam" id="PF10995">
    <property type="entry name" value="CBP_BcsE"/>
    <property type="match status" value="1"/>
</dbReference>
<proteinExistence type="predicted"/>
<dbReference type="Proteomes" id="UP000839052">
    <property type="component" value="Chromosome"/>
</dbReference>
<reference evidence="2 3" key="1">
    <citation type="submission" date="2021-10" db="EMBL/GenBank/DDBJ databases">
        <authorList>
            <person name="Koch H."/>
        </authorList>
    </citation>
    <scope>NUCLEOTIDE SEQUENCE [LARGE SCALE GENOMIC DNA]</scope>
    <source>
        <strain evidence="2">6680</strain>
    </source>
</reference>
<gene>
    <name evidence="2" type="ORF">NTG6680_1009</name>
</gene>